<dbReference type="AlphaFoldDB" id="M5ALV5"/>
<evidence type="ECO:0000259" key="1">
    <source>
        <dbReference type="Pfam" id="PF10074"/>
    </source>
</evidence>
<protein>
    <recommendedName>
        <fullName evidence="1">T6SS Transcription factor RovC-like DNA binding domain-containing protein</fullName>
    </recommendedName>
</protein>
<dbReference type="InterPro" id="IPR018754">
    <property type="entry name" value="RovC-like_DNA-bd"/>
</dbReference>
<dbReference type="EMBL" id="AP012557">
    <property type="protein sequence ID" value="BAN09818.1"/>
    <property type="molecule type" value="Genomic_DNA"/>
</dbReference>
<reference evidence="2" key="1">
    <citation type="submission" date="2012-10" db="EMBL/GenBank/DDBJ databases">
        <authorList>
            <person name="Maita H."/>
            <person name="Sato S."/>
        </authorList>
    </citation>
    <scope>NUCLEOTIDE SEQUENCE</scope>
    <source>
        <strain evidence="2">NZP2037</strain>
    </source>
</reference>
<dbReference type="Pfam" id="PF10074">
    <property type="entry name" value="RovC_DNA-bd"/>
    <property type="match status" value="1"/>
</dbReference>
<name>M5ALV5_RHILI</name>
<organism evidence="2">
    <name type="scientific">Rhizobium loti</name>
    <name type="common">Mesorhizobium loti</name>
    <dbReference type="NCBI Taxonomy" id="381"/>
    <lineage>
        <taxon>Bacteria</taxon>
        <taxon>Pseudomonadati</taxon>
        <taxon>Pseudomonadota</taxon>
        <taxon>Alphaproteobacteria</taxon>
        <taxon>Hyphomicrobiales</taxon>
        <taxon>Phyllobacteriaceae</taxon>
        <taxon>Mesorhizobium</taxon>
    </lineage>
</organism>
<feature type="domain" description="T6SS Transcription factor RovC-like DNA binding" evidence="1">
    <location>
        <begin position="45"/>
        <end position="141"/>
    </location>
</feature>
<evidence type="ECO:0000313" key="2">
    <source>
        <dbReference type="EMBL" id="BAN09818.1"/>
    </source>
</evidence>
<proteinExistence type="predicted"/>
<dbReference type="OrthoDB" id="9800831at2"/>
<accession>M5ALV5</accession>
<sequence length="142" mass="16003">MITADGSQHVMLRNAHRDLQLAVEGADVLRPVRLSVDAIWPAGRMKHHLNALECLNALHATGQLPDKLFPPEARASRLRFVLQALDGSLGGASHRQIALALLGRQRVQADWTDPRNHLRDRIRRAVRRGHMLMDRGYQDFLA</sequence>
<reference evidence="2" key="2">
    <citation type="journal article" date="2013" name="Microbes Environ.">
        <title>Commonalities and Differences among Symbiosis Islands of Three Mesorhizobium loti Strains.</title>
        <authorList>
            <person name="Kasai-Maita H."/>
            <person name="Hirakawa H."/>
            <person name="Nakamura Y."/>
            <person name="Kaneko T."/>
            <person name="Miki K."/>
            <person name="Maruya J."/>
            <person name="Okazaki S."/>
            <person name="Tabata S."/>
            <person name="Saeki K."/>
            <person name="Sato S."/>
        </authorList>
    </citation>
    <scope>NUCLEOTIDE SEQUENCE</scope>
    <source>
        <strain evidence="2">NZP2037</strain>
    </source>
</reference>